<feature type="domain" description="Ionotropic glutamate receptor C-terminal" evidence="4">
    <location>
        <begin position="40"/>
        <end position="260"/>
    </location>
</feature>
<dbReference type="Gene3D" id="3.40.190.10">
    <property type="entry name" value="Periplasmic binding protein-like II"/>
    <property type="match status" value="2"/>
</dbReference>
<keyword evidence="6" id="KW-1185">Reference proteome</keyword>
<comment type="caution">
    <text evidence="5">The sequence shown here is derived from an EMBL/GenBank/DDBJ whole genome shotgun (WGS) entry which is preliminary data.</text>
</comment>
<organism evidence="5 6">
    <name type="scientific">Geomobilimonas luticola</name>
    <dbReference type="NCBI Taxonomy" id="1114878"/>
    <lineage>
        <taxon>Bacteria</taxon>
        <taxon>Pseudomonadati</taxon>
        <taxon>Thermodesulfobacteriota</taxon>
        <taxon>Desulfuromonadia</taxon>
        <taxon>Geobacterales</taxon>
        <taxon>Geobacteraceae</taxon>
        <taxon>Geomobilimonas</taxon>
    </lineage>
</organism>
<dbReference type="InterPro" id="IPR001638">
    <property type="entry name" value="Solute-binding_3/MltF_N"/>
</dbReference>
<sequence length="274" mass="30194">MMKHRSGKTLVGWWPIVPLLAILFALPAPAAVQAAERNDTLVVGMELAYPPFEMTDKAGKPTGVSVDLAHELGKALGRKVVIRNTAFDGLIPSLKTGKIDLIISSMTATAERAKSIDFSDPYLETGLCLLVKKSSPVTSIKDLDQPGRVVAVKKGTTGHVYAEKHIARAKVLVLDKEAAAVLEVVQGKADAFIYDQMSTYQNWRKNQDMTRALLVPFQKESWAVGIRKGNGQLKEQVNGFLKDFRARGGFEKLGDTYLKEEKEAFKKLGYPFFL</sequence>
<keyword evidence="1 2" id="KW-0732">Signal</keyword>
<evidence type="ECO:0000256" key="1">
    <source>
        <dbReference type="ARBA" id="ARBA00022729"/>
    </source>
</evidence>
<evidence type="ECO:0000313" key="5">
    <source>
        <dbReference type="EMBL" id="MBT0653274.1"/>
    </source>
</evidence>
<protein>
    <submittedName>
        <fullName evidence="5">Transporter substrate-binding domain-containing protein</fullName>
    </submittedName>
</protein>
<feature type="signal peptide" evidence="2">
    <location>
        <begin position="1"/>
        <end position="30"/>
    </location>
</feature>
<reference evidence="5 6" key="1">
    <citation type="submission" date="2021-05" db="EMBL/GenBank/DDBJ databases">
        <title>The draft genome of Geobacter luticola JCM 17780.</title>
        <authorList>
            <person name="Xu Z."/>
            <person name="Masuda Y."/>
            <person name="Itoh H."/>
            <person name="Senoo K."/>
        </authorList>
    </citation>
    <scope>NUCLEOTIDE SEQUENCE [LARGE SCALE GENOMIC DNA]</scope>
    <source>
        <strain evidence="5 6">JCM 17780</strain>
    </source>
</reference>
<dbReference type="RefSeq" id="WP_214175279.1">
    <property type="nucleotide sequence ID" value="NZ_JAHCVK010000003.1"/>
</dbReference>
<evidence type="ECO:0000313" key="6">
    <source>
        <dbReference type="Proteomes" id="UP000756860"/>
    </source>
</evidence>
<accession>A0ABS5SD22</accession>
<dbReference type="CDD" id="cd13629">
    <property type="entry name" value="PBP2_Dsm1740"/>
    <property type="match status" value="1"/>
</dbReference>
<evidence type="ECO:0000256" key="2">
    <source>
        <dbReference type="SAM" id="SignalP"/>
    </source>
</evidence>
<dbReference type="EMBL" id="JAHCVK010000003">
    <property type="protein sequence ID" value="MBT0653274.1"/>
    <property type="molecule type" value="Genomic_DNA"/>
</dbReference>
<dbReference type="SMART" id="SM00062">
    <property type="entry name" value="PBPb"/>
    <property type="match status" value="1"/>
</dbReference>
<feature type="chain" id="PRO_5045403372" evidence="2">
    <location>
        <begin position="31"/>
        <end position="274"/>
    </location>
</feature>
<proteinExistence type="predicted"/>
<dbReference type="InterPro" id="IPR001320">
    <property type="entry name" value="Iontro_rcpt_C"/>
</dbReference>
<dbReference type="SUPFAM" id="SSF53850">
    <property type="entry name" value="Periplasmic binding protein-like II"/>
    <property type="match status" value="1"/>
</dbReference>
<dbReference type="Proteomes" id="UP000756860">
    <property type="component" value="Unassembled WGS sequence"/>
</dbReference>
<feature type="domain" description="Solute-binding protein family 3/N-terminal" evidence="3">
    <location>
        <begin position="40"/>
        <end position="261"/>
    </location>
</feature>
<dbReference type="PANTHER" id="PTHR35936:SF17">
    <property type="entry name" value="ARGININE-BINDING EXTRACELLULAR PROTEIN ARTP"/>
    <property type="match status" value="1"/>
</dbReference>
<dbReference type="SMART" id="SM00079">
    <property type="entry name" value="PBPe"/>
    <property type="match status" value="1"/>
</dbReference>
<evidence type="ECO:0000259" key="3">
    <source>
        <dbReference type="SMART" id="SM00062"/>
    </source>
</evidence>
<evidence type="ECO:0000259" key="4">
    <source>
        <dbReference type="SMART" id="SM00079"/>
    </source>
</evidence>
<gene>
    <name evidence="5" type="ORF">KI810_09420</name>
</gene>
<dbReference type="PANTHER" id="PTHR35936">
    <property type="entry name" value="MEMBRANE-BOUND LYTIC MUREIN TRANSGLYCOSYLASE F"/>
    <property type="match status" value="1"/>
</dbReference>
<dbReference type="Pfam" id="PF00497">
    <property type="entry name" value="SBP_bac_3"/>
    <property type="match status" value="1"/>
</dbReference>
<name>A0ABS5SD22_9BACT</name>